<gene>
    <name evidence="3" type="ORF">SS50377_10370</name>
    <name evidence="4" type="ORF">SS50377_26682</name>
</gene>
<evidence type="ECO:0000313" key="3">
    <source>
        <dbReference type="EMBL" id="EST49157.1"/>
    </source>
</evidence>
<dbReference type="GO" id="GO:0005634">
    <property type="term" value="C:nucleus"/>
    <property type="evidence" value="ECO:0007669"/>
    <property type="project" value="TreeGrafter"/>
</dbReference>
<dbReference type="OrthoDB" id="340346at2759"/>
<dbReference type="InterPro" id="IPR051023">
    <property type="entry name" value="PP2A_Regulatory_Subunit_A"/>
</dbReference>
<feature type="repeat" description="HEAT" evidence="2">
    <location>
        <begin position="378"/>
        <end position="417"/>
    </location>
</feature>
<dbReference type="SUPFAM" id="SSF48371">
    <property type="entry name" value="ARM repeat"/>
    <property type="match status" value="1"/>
</dbReference>
<dbReference type="InterPro" id="IPR021133">
    <property type="entry name" value="HEAT_type_2"/>
</dbReference>
<dbReference type="Pfam" id="PF02985">
    <property type="entry name" value="HEAT"/>
    <property type="match status" value="1"/>
</dbReference>
<evidence type="ECO:0000313" key="4">
    <source>
        <dbReference type="EMBL" id="KAH0570402.1"/>
    </source>
</evidence>
<protein>
    <submittedName>
        <fullName evidence="3">Serine/threonine-protein phosphatase 2A</fullName>
    </submittedName>
</protein>
<dbReference type="InterPro" id="IPR011989">
    <property type="entry name" value="ARM-like"/>
</dbReference>
<organism evidence="3">
    <name type="scientific">Spironucleus salmonicida</name>
    <dbReference type="NCBI Taxonomy" id="348837"/>
    <lineage>
        <taxon>Eukaryota</taxon>
        <taxon>Metamonada</taxon>
        <taxon>Diplomonadida</taxon>
        <taxon>Hexamitidae</taxon>
        <taxon>Hexamitinae</taxon>
        <taxon>Spironucleus</taxon>
    </lineage>
</organism>
<dbReference type="Gene3D" id="1.25.10.10">
    <property type="entry name" value="Leucine-rich Repeat Variant"/>
    <property type="match status" value="1"/>
</dbReference>
<dbReference type="VEuPathDB" id="GiardiaDB:SS50377_26682"/>
<dbReference type="PANTHER" id="PTHR10648">
    <property type="entry name" value="SERINE/THREONINE-PROTEIN PHOSPHATASE PP2A 65 KDA REGULATORY SUBUNIT"/>
    <property type="match status" value="1"/>
</dbReference>
<evidence type="ECO:0000256" key="2">
    <source>
        <dbReference type="PROSITE-ProRule" id="PRU00103"/>
    </source>
</evidence>
<dbReference type="GO" id="GO:0005829">
    <property type="term" value="C:cytosol"/>
    <property type="evidence" value="ECO:0007669"/>
    <property type="project" value="TreeGrafter"/>
</dbReference>
<keyword evidence="5" id="KW-1185">Reference proteome</keyword>
<dbReference type="EMBL" id="KI545953">
    <property type="protein sequence ID" value="EST49157.1"/>
    <property type="molecule type" value="Genomic_DNA"/>
</dbReference>
<proteinExistence type="predicted"/>
<evidence type="ECO:0000256" key="1">
    <source>
        <dbReference type="ARBA" id="ARBA00022737"/>
    </source>
</evidence>
<keyword evidence="1" id="KW-0677">Repeat</keyword>
<dbReference type="PROSITE" id="PS50077">
    <property type="entry name" value="HEAT_REPEAT"/>
    <property type="match status" value="2"/>
</dbReference>
<dbReference type="GO" id="GO:0019888">
    <property type="term" value="F:protein phosphatase regulator activity"/>
    <property type="evidence" value="ECO:0007669"/>
    <property type="project" value="TreeGrafter"/>
</dbReference>
<sequence length="638" mass="71952">MTEIFNIALLIDNLKHEEVNERLRSMQSLDKIATALGTRRTAQELLPFLCDCVDDDDDVLLQLLQQLKRFPSLAGSEQPLIPVLQLLAVGDSKVVRDQAVESILELKESSIILPVVEQLLDSEWYNYRTSGLALLRRYLQSVQAPEKRANALKQVRTCSTDPLPMVRRAVAESLAEFVKELNLQEMQTLIKPLLKLLSEDSQDAVRAVAIRAIAPVLLQFSKLAKENQAQLNDINVSRKEIYQRFIIKQCSEESWRTRYICADVFSSIIEAYLGFSEFSPLYTLPKETQDARECDEDVDPFKGNSLNQITPSVVPDFNKQIVKNSPELPVGPDFDEVKAAQTFAKLLADKEPETRCVAIQRVIRVSNRLQQSSIQSHILPQLEERAISDDSIFVRVTLARHISYIAPLLSKDIILKQLVSVILKQLDDKDANVRVFVLKNLLPVTQVVGLSVFGDKIQNTIVVLSEEADWRVRVQVIESLVEISKLIESSIFDQKFKNLAINYLNDPVNYVRRIAASSLVQIALAFGIEWARKVVVGQISDMSKKQNYLQRNNCLFLAEELALVLGKDLGQDLQSIFIQLCEDQVPNIRFMACEVIGKISKSVPESVKTQLLQKVNSLLNDADKDVQQFAQAALKAAK</sequence>
<feature type="repeat" description="HEAT" evidence="2">
    <location>
        <begin position="418"/>
        <end position="456"/>
    </location>
</feature>
<reference evidence="3 4" key="1">
    <citation type="journal article" date="2014" name="PLoS Genet.">
        <title>The Genome of Spironucleus salmonicida Highlights a Fish Pathogen Adapted to Fluctuating Environments.</title>
        <authorList>
            <person name="Xu F."/>
            <person name="Jerlstrom-Hultqvist J."/>
            <person name="Einarsson E."/>
            <person name="Astvaldsson A."/>
            <person name="Svard S.G."/>
            <person name="Andersson J.O."/>
        </authorList>
    </citation>
    <scope>NUCLEOTIDE SEQUENCE</scope>
    <source>
        <strain evidence="4">ATCC 50377</strain>
    </source>
</reference>
<reference evidence="4" key="2">
    <citation type="submission" date="2020-12" db="EMBL/GenBank/DDBJ databases">
        <title>New Spironucleus salmonicida genome in near-complete chromosomes.</title>
        <authorList>
            <person name="Xu F."/>
            <person name="Kurt Z."/>
            <person name="Jimenez-Gonzalez A."/>
            <person name="Astvaldsson A."/>
            <person name="Andersson J.O."/>
            <person name="Svard S.G."/>
        </authorList>
    </citation>
    <scope>NUCLEOTIDE SEQUENCE</scope>
    <source>
        <strain evidence="4">ATCC 50377</strain>
    </source>
</reference>
<dbReference type="PANTHER" id="PTHR10648:SF4">
    <property type="entry name" value="PROTEIN PHOSPHATASE 2 (FORMERLY 2A), REGULATORY SUBUNIT A, BETA ISOFORM-RELATED"/>
    <property type="match status" value="1"/>
</dbReference>
<evidence type="ECO:0000313" key="5">
    <source>
        <dbReference type="Proteomes" id="UP000018208"/>
    </source>
</evidence>
<name>V6LX20_9EUKA</name>
<dbReference type="AlphaFoldDB" id="V6LX20"/>
<dbReference type="InterPro" id="IPR000357">
    <property type="entry name" value="HEAT"/>
</dbReference>
<dbReference type="GO" id="GO:0000159">
    <property type="term" value="C:protein phosphatase type 2A complex"/>
    <property type="evidence" value="ECO:0007669"/>
    <property type="project" value="TreeGrafter"/>
</dbReference>
<dbReference type="InterPro" id="IPR016024">
    <property type="entry name" value="ARM-type_fold"/>
</dbReference>
<dbReference type="Proteomes" id="UP000018208">
    <property type="component" value="Unassembled WGS sequence"/>
</dbReference>
<dbReference type="EMBL" id="AUWU02000007">
    <property type="protein sequence ID" value="KAH0570402.1"/>
    <property type="molecule type" value="Genomic_DNA"/>
</dbReference>
<accession>V6LX20</accession>